<dbReference type="InterPro" id="IPR027417">
    <property type="entry name" value="P-loop_NTPase"/>
</dbReference>
<feature type="compositionally biased region" description="Polar residues" evidence="5">
    <location>
        <begin position="209"/>
        <end position="218"/>
    </location>
</feature>
<keyword evidence="4" id="KW-0460">Magnesium</keyword>
<keyword evidence="1 3" id="KW-0547">Nucleotide-binding</keyword>
<dbReference type="SUPFAM" id="SSF52540">
    <property type="entry name" value="P-loop containing nucleoside triphosphate hydrolases"/>
    <property type="match status" value="1"/>
</dbReference>
<feature type="binding site" evidence="3">
    <location>
        <position position="156"/>
    </location>
    <ligand>
        <name>GTP</name>
        <dbReference type="ChEBI" id="CHEBI:37565"/>
    </ligand>
</feature>
<dbReference type="InterPro" id="IPR006689">
    <property type="entry name" value="Small_GTPase_ARF/SAR"/>
</dbReference>
<dbReference type="AlphaFoldDB" id="A0AAD7JD81"/>
<sequence>MALTRRRARSNGKCLRHDRGEDLKGIVLESLSAVSARANSTDKVPVNSRYKATRTTRKEGRPQEYEFRLRRSGRRDSQSTSWWASTAAARLRNVVKKETSKAESNFWATRNPLGTHENAPHGRPRLTPDKIGPTVGQSTGKITSPSTILQFWNLGGGIRNMWHKYYDNCHAVAYVVDRKRLKARRCLVGGRILKDGRQSRRRLTFHTGAEQSQASQGPTKRHQLAPYVVRCIRIHVHNYYCLDHWGFKKQDNHELTLDANACKHPGDHESGQDVLESLELCALCFVTDLCRSLRGKSSHPPFSFVLIKIKTIQTQRIELDVAEEPHVQYFPDARARSYRQMHLLYKSTWAPPNATLRKLNVGSGWIYPPFNEIVLPPFSHVRRSLVEILRNLRGEEIPFV</sequence>
<gene>
    <name evidence="6" type="ORF">B0H16DRAFT_1456319</name>
</gene>
<evidence type="ECO:0000313" key="7">
    <source>
        <dbReference type="Proteomes" id="UP001215598"/>
    </source>
</evidence>
<dbReference type="GO" id="GO:0034067">
    <property type="term" value="P:protein localization to Golgi apparatus"/>
    <property type="evidence" value="ECO:0007669"/>
    <property type="project" value="TreeGrafter"/>
</dbReference>
<keyword evidence="4" id="KW-0479">Metal-binding</keyword>
<protein>
    <submittedName>
        <fullName evidence="6">Uncharacterized protein</fullName>
    </submittedName>
</protein>
<evidence type="ECO:0000256" key="4">
    <source>
        <dbReference type="PIRSR" id="PIRSR606689-2"/>
    </source>
</evidence>
<feature type="region of interest" description="Disordered" evidence="5">
    <location>
        <begin position="200"/>
        <end position="221"/>
    </location>
</feature>
<dbReference type="Pfam" id="PF00025">
    <property type="entry name" value="Arf"/>
    <property type="match status" value="1"/>
</dbReference>
<feature type="binding site" evidence="4">
    <location>
        <position position="134"/>
    </location>
    <ligand>
        <name>Mg(2+)</name>
        <dbReference type="ChEBI" id="CHEBI:18420"/>
    </ligand>
</feature>
<evidence type="ECO:0000256" key="5">
    <source>
        <dbReference type="SAM" id="MobiDB-lite"/>
    </source>
</evidence>
<dbReference type="GO" id="GO:0005794">
    <property type="term" value="C:Golgi apparatus"/>
    <property type="evidence" value="ECO:0007669"/>
    <property type="project" value="TreeGrafter"/>
</dbReference>
<reference evidence="6" key="1">
    <citation type="submission" date="2023-03" db="EMBL/GenBank/DDBJ databases">
        <title>Massive genome expansion in bonnet fungi (Mycena s.s.) driven by repeated elements and novel gene families across ecological guilds.</title>
        <authorList>
            <consortium name="Lawrence Berkeley National Laboratory"/>
            <person name="Harder C.B."/>
            <person name="Miyauchi S."/>
            <person name="Viragh M."/>
            <person name="Kuo A."/>
            <person name="Thoen E."/>
            <person name="Andreopoulos B."/>
            <person name="Lu D."/>
            <person name="Skrede I."/>
            <person name="Drula E."/>
            <person name="Henrissat B."/>
            <person name="Morin E."/>
            <person name="Kohler A."/>
            <person name="Barry K."/>
            <person name="LaButti K."/>
            <person name="Morin E."/>
            <person name="Salamov A."/>
            <person name="Lipzen A."/>
            <person name="Mereny Z."/>
            <person name="Hegedus B."/>
            <person name="Baldrian P."/>
            <person name="Stursova M."/>
            <person name="Weitz H."/>
            <person name="Taylor A."/>
            <person name="Grigoriev I.V."/>
            <person name="Nagy L.G."/>
            <person name="Martin F."/>
            <person name="Kauserud H."/>
        </authorList>
    </citation>
    <scope>NUCLEOTIDE SEQUENCE</scope>
    <source>
        <strain evidence="6">CBHHK182m</strain>
    </source>
</reference>
<evidence type="ECO:0000313" key="6">
    <source>
        <dbReference type="EMBL" id="KAJ7761048.1"/>
    </source>
</evidence>
<evidence type="ECO:0000256" key="1">
    <source>
        <dbReference type="ARBA" id="ARBA00022741"/>
    </source>
</evidence>
<keyword evidence="7" id="KW-1185">Reference proteome</keyword>
<dbReference type="InterPro" id="IPR024156">
    <property type="entry name" value="Small_GTPase_ARF"/>
</dbReference>
<dbReference type="EMBL" id="JARKIB010000036">
    <property type="protein sequence ID" value="KAJ7761048.1"/>
    <property type="molecule type" value="Genomic_DNA"/>
</dbReference>
<dbReference type="GO" id="GO:0003924">
    <property type="term" value="F:GTPase activity"/>
    <property type="evidence" value="ECO:0007669"/>
    <property type="project" value="InterPro"/>
</dbReference>
<keyword evidence="2 3" id="KW-0342">GTP-binding</keyword>
<dbReference type="GO" id="GO:0006886">
    <property type="term" value="P:intracellular protein transport"/>
    <property type="evidence" value="ECO:0007669"/>
    <property type="project" value="TreeGrafter"/>
</dbReference>
<name>A0AAD7JD81_9AGAR</name>
<dbReference type="PANTHER" id="PTHR45909">
    <property type="entry name" value="ADP-RIBOSYLATION FACTOR-RELATED PROTEIN 1"/>
    <property type="match status" value="1"/>
</dbReference>
<dbReference type="GO" id="GO:0046872">
    <property type="term" value="F:metal ion binding"/>
    <property type="evidence" value="ECO:0007669"/>
    <property type="project" value="UniProtKB-KW"/>
</dbReference>
<accession>A0AAD7JD81</accession>
<comment type="caution">
    <text evidence="6">The sequence shown here is derived from an EMBL/GenBank/DDBJ whole genome shotgun (WGS) entry which is preliminary data.</text>
</comment>
<feature type="region of interest" description="Disordered" evidence="5">
    <location>
        <begin position="42"/>
        <end position="64"/>
    </location>
</feature>
<dbReference type="GO" id="GO:0005525">
    <property type="term" value="F:GTP binding"/>
    <property type="evidence" value="ECO:0007669"/>
    <property type="project" value="UniProtKB-KW"/>
</dbReference>
<dbReference type="Proteomes" id="UP001215598">
    <property type="component" value="Unassembled WGS sequence"/>
</dbReference>
<organism evidence="6 7">
    <name type="scientific">Mycena metata</name>
    <dbReference type="NCBI Taxonomy" id="1033252"/>
    <lineage>
        <taxon>Eukaryota</taxon>
        <taxon>Fungi</taxon>
        <taxon>Dikarya</taxon>
        <taxon>Basidiomycota</taxon>
        <taxon>Agaricomycotina</taxon>
        <taxon>Agaricomycetes</taxon>
        <taxon>Agaricomycetidae</taxon>
        <taxon>Agaricales</taxon>
        <taxon>Marasmiineae</taxon>
        <taxon>Mycenaceae</taxon>
        <taxon>Mycena</taxon>
    </lineage>
</organism>
<dbReference type="PANTHER" id="PTHR45909:SF1">
    <property type="entry name" value="ADP-RIBOSYLATION FACTOR-RELATED PROTEIN 1"/>
    <property type="match status" value="1"/>
</dbReference>
<proteinExistence type="predicted"/>
<evidence type="ECO:0000256" key="3">
    <source>
        <dbReference type="PIRSR" id="PIRSR606689-1"/>
    </source>
</evidence>
<dbReference type="Gene3D" id="3.40.50.300">
    <property type="entry name" value="P-loop containing nucleotide triphosphate hydrolases"/>
    <property type="match status" value="1"/>
</dbReference>
<evidence type="ECO:0000256" key="2">
    <source>
        <dbReference type="ARBA" id="ARBA00023134"/>
    </source>
</evidence>
<dbReference type="GO" id="GO:0043001">
    <property type="term" value="P:Golgi to plasma membrane protein transport"/>
    <property type="evidence" value="ECO:0007669"/>
    <property type="project" value="TreeGrafter"/>
</dbReference>
<feature type="region of interest" description="Disordered" evidence="5">
    <location>
        <begin position="110"/>
        <end position="140"/>
    </location>
</feature>